<proteinExistence type="predicted"/>
<dbReference type="PROSITE" id="PS51257">
    <property type="entry name" value="PROKAR_LIPOPROTEIN"/>
    <property type="match status" value="1"/>
</dbReference>
<keyword evidence="4" id="KW-1185">Reference proteome</keyword>
<evidence type="ECO:0000313" key="3">
    <source>
        <dbReference type="EMBL" id="MBQ0960295.1"/>
    </source>
</evidence>
<sequence length="489" mass="51831">MADTYRKCSCIAATILVAVLLSGCASAPRGLSISLTELGTESRVDAGSMSGRLRHRQSYNIAGTGAFDTIGMLSADPDPTVLPELWRSIFSKEHLPDQLALRITPGQSKVYVRDFDDGKSVTSEDVAKLRDTLQTLQGLAVESAIARSQATLLTLLKSTRTEATKTTDEVVLQGLVQREQALVQLLGSSGVSGLDSDASVDVQLDAANQRANMVDKAQGEAEAALRVLRAKPGIIVARWKLDSSKSRSIGATGIGYDSNDLDGGAGFVVLGGPRVLTLVAGDDLLARACSARGAICADKPSGKSSRDGMDSAIPSDHLYVTSYQLLARHAAWSDARSIRRLRSLSINLNAVIGSLSGLTGVNAPQLLAALKNLQVTLQSASSLAIDAENMGVLSGGKLFPIDFDFIDDDKLHESVDRVAKCNAEYLVISSMRSTLDGHVLRSSAEAPRWPTSKNSSSDKSCDETTPPEGFRKKKEPSTQTSTAPKGRSA</sequence>
<reference evidence="3" key="1">
    <citation type="submission" date="2021-04" db="EMBL/GenBank/DDBJ databases">
        <title>The genome sequence of Ideonella sp. 4Y11.</title>
        <authorList>
            <person name="Liu Y."/>
        </authorList>
    </citation>
    <scope>NUCLEOTIDE SEQUENCE</scope>
    <source>
        <strain evidence="3">4Y11</strain>
    </source>
</reference>
<accession>A0A940YW16</accession>
<dbReference type="RefSeq" id="WP_210802966.1">
    <property type="nucleotide sequence ID" value="NZ_JAGQDE010000013.1"/>
</dbReference>
<feature type="signal peptide" evidence="2">
    <location>
        <begin position="1"/>
        <end position="27"/>
    </location>
</feature>
<name>A0A940YW16_9BURK</name>
<evidence type="ECO:0000256" key="2">
    <source>
        <dbReference type="SAM" id="SignalP"/>
    </source>
</evidence>
<dbReference type="Proteomes" id="UP000678374">
    <property type="component" value="Unassembled WGS sequence"/>
</dbReference>
<comment type="caution">
    <text evidence="3">The sequence shown here is derived from an EMBL/GenBank/DDBJ whole genome shotgun (WGS) entry which is preliminary data.</text>
</comment>
<evidence type="ECO:0000256" key="1">
    <source>
        <dbReference type="SAM" id="MobiDB-lite"/>
    </source>
</evidence>
<keyword evidence="2" id="KW-0732">Signal</keyword>
<dbReference type="EMBL" id="JAGQDE010000013">
    <property type="protein sequence ID" value="MBQ0960295.1"/>
    <property type="molecule type" value="Genomic_DNA"/>
</dbReference>
<dbReference type="AlphaFoldDB" id="A0A940YW16"/>
<evidence type="ECO:0000313" key="4">
    <source>
        <dbReference type="Proteomes" id="UP000678374"/>
    </source>
</evidence>
<feature type="chain" id="PRO_5037898109" evidence="2">
    <location>
        <begin position="28"/>
        <end position="489"/>
    </location>
</feature>
<gene>
    <name evidence="3" type="ORF">KAK06_15175</name>
</gene>
<protein>
    <submittedName>
        <fullName evidence="3">Uncharacterized protein</fullName>
    </submittedName>
</protein>
<feature type="region of interest" description="Disordered" evidence="1">
    <location>
        <begin position="443"/>
        <end position="489"/>
    </location>
</feature>
<organism evidence="3 4">
    <name type="scientific">Ideonella aquatica</name>
    <dbReference type="NCBI Taxonomy" id="2824119"/>
    <lineage>
        <taxon>Bacteria</taxon>
        <taxon>Pseudomonadati</taxon>
        <taxon>Pseudomonadota</taxon>
        <taxon>Betaproteobacteria</taxon>
        <taxon>Burkholderiales</taxon>
        <taxon>Sphaerotilaceae</taxon>
        <taxon>Ideonella</taxon>
    </lineage>
</organism>